<dbReference type="InterPro" id="IPR017451">
    <property type="entry name" value="F-box-assoc_interact_dom"/>
</dbReference>
<dbReference type="EMBL" id="JASCZI010090815">
    <property type="protein sequence ID" value="MED6146798.1"/>
    <property type="molecule type" value="Genomic_DNA"/>
</dbReference>
<protein>
    <recommendedName>
        <fullName evidence="3">F-box protein interaction domain protein</fullName>
    </recommendedName>
</protein>
<dbReference type="InterPro" id="IPR052361">
    <property type="entry name" value="F-box_domain"/>
</dbReference>
<dbReference type="PANTHER" id="PTHR31790">
    <property type="entry name" value="OS02G0783600 PROTEIN"/>
    <property type="match status" value="1"/>
</dbReference>
<accession>A0ABU6TFT6</accession>
<dbReference type="PANTHER" id="PTHR31790:SF526">
    <property type="entry name" value="OS12G0618150 PROTEIN"/>
    <property type="match status" value="1"/>
</dbReference>
<gene>
    <name evidence="1" type="ORF">PIB30_038028</name>
</gene>
<name>A0ABU6TFT6_9FABA</name>
<dbReference type="Proteomes" id="UP001341840">
    <property type="component" value="Unassembled WGS sequence"/>
</dbReference>
<evidence type="ECO:0008006" key="3">
    <source>
        <dbReference type="Google" id="ProtNLM"/>
    </source>
</evidence>
<proteinExistence type="predicted"/>
<comment type="caution">
    <text evidence="1">The sequence shown here is derived from an EMBL/GenBank/DDBJ whole genome shotgun (WGS) entry which is preliminary data.</text>
</comment>
<organism evidence="1 2">
    <name type="scientific">Stylosanthes scabra</name>
    <dbReference type="NCBI Taxonomy" id="79078"/>
    <lineage>
        <taxon>Eukaryota</taxon>
        <taxon>Viridiplantae</taxon>
        <taxon>Streptophyta</taxon>
        <taxon>Embryophyta</taxon>
        <taxon>Tracheophyta</taxon>
        <taxon>Spermatophyta</taxon>
        <taxon>Magnoliopsida</taxon>
        <taxon>eudicotyledons</taxon>
        <taxon>Gunneridae</taxon>
        <taxon>Pentapetalae</taxon>
        <taxon>rosids</taxon>
        <taxon>fabids</taxon>
        <taxon>Fabales</taxon>
        <taxon>Fabaceae</taxon>
        <taxon>Papilionoideae</taxon>
        <taxon>50 kb inversion clade</taxon>
        <taxon>dalbergioids sensu lato</taxon>
        <taxon>Dalbergieae</taxon>
        <taxon>Pterocarpus clade</taxon>
        <taxon>Stylosanthes</taxon>
    </lineage>
</organism>
<keyword evidence="2" id="KW-1185">Reference proteome</keyword>
<sequence length="263" mass="30572">MLRLLVKSLQRFSIINDDNDTYSQPNGPFDEGDCFRFNDNSCHDLKYPMDGGSVHTGLGYDSSSDSYKVAEVLHSKGVDISMVHIVGSDLWREIRNFSDFHPLNVKFINDIPNWLVKRNIFMVYHLNISVIVSFDMGRKEFHEVPPPMNVIGDMNLSLMMHWLCIMAHRFMNSDIWFIKEYGKVESWTKFFNIPIYEENHHSCPFYNIIHCISEDYANGVMLLRNKSKFDVYDSKTETFNAPAVQKFQGYSDSKVIIKILVTP</sequence>
<reference evidence="1 2" key="1">
    <citation type="journal article" date="2023" name="Plants (Basel)">
        <title>Bridging the Gap: Combining Genomics and Transcriptomics Approaches to Understand Stylosanthes scabra, an Orphan Legume from the Brazilian Caatinga.</title>
        <authorList>
            <person name="Ferreira-Neto J.R.C."/>
            <person name="da Silva M.D."/>
            <person name="Binneck E."/>
            <person name="de Melo N.F."/>
            <person name="da Silva R.H."/>
            <person name="de Melo A.L.T.M."/>
            <person name="Pandolfi V."/>
            <person name="Bustamante F.O."/>
            <person name="Brasileiro-Vidal A.C."/>
            <person name="Benko-Iseppon A.M."/>
        </authorList>
    </citation>
    <scope>NUCLEOTIDE SEQUENCE [LARGE SCALE GENOMIC DNA]</scope>
    <source>
        <tissue evidence="1">Leaves</tissue>
    </source>
</reference>
<dbReference type="NCBIfam" id="TIGR01640">
    <property type="entry name" value="F_box_assoc_1"/>
    <property type="match status" value="1"/>
</dbReference>
<evidence type="ECO:0000313" key="1">
    <source>
        <dbReference type="EMBL" id="MED6146798.1"/>
    </source>
</evidence>
<evidence type="ECO:0000313" key="2">
    <source>
        <dbReference type="Proteomes" id="UP001341840"/>
    </source>
</evidence>